<dbReference type="PRINTS" id="PR00793">
    <property type="entry name" value="PROAMNOPTASE"/>
</dbReference>
<accession>A0A853JAU2</accession>
<keyword evidence="9 14" id="KW-0378">Hydrolase</keyword>
<feature type="compositionally biased region" description="Basic and acidic residues" evidence="11">
    <location>
        <begin position="372"/>
        <end position="389"/>
    </location>
</feature>
<dbReference type="PANTHER" id="PTHR43722:SF1">
    <property type="entry name" value="PROLINE IMINOPEPTIDASE"/>
    <property type="match status" value="1"/>
</dbReference>
<evidence type="ECO:0000256" key="1">
    <source>
        <dbReference type="ARBA" id="ARBA00001585"/>
    </source>
</evidence>
<dbReference type="AlphaFoldDB" id="A0A853JAU2"/>
<evidence type="ECO:0000256" key="6">
    <source>
        <dbReference type="ARBA" id="ARBA00022438"/>
    </source>
</evidence>
<protein>
    <recommendedName>
        <fullName evidence="5">Proline iminopeptidase</fullName>
        <ecNumber evidence="4">3.4.11.5</ecNumber>
    </recommendedName>
    <alternativeName>
        <fullName evidence="10">Prolyl aminopeptidase</fullName>
    </alternativeName>
</protein>
<keyword evidence="7" id="KW-0963">Cytoplasm</keyword>
<evidence type="ECO:0000256" key="12">
    <source>
        <dbReference type="SAM" id="SignalP"/>
    </source>
</evidence>
<reference evidence="14 15" key="1">
    <citation type="submission" date="2020-07" db="EMBL/GenBank/DDBJ databases">
        <title>Luteimonas sp. SJ-92.</title>
        <authorList>
            <person name="Huang X.-X."/>
            <person name="Xu L."/>
            <person name="Sun J.-Q."/>
        </authorList>
    </citation>
    <scope>NUCLEOTIDE SEQUENCE [LARGE SCALE GENOMIC DNA]</scope>
    <source>
        <strain evidence="14 15">SJ-92</strain>
    </source>
</reference>
<dbReference type="Gene3D" id="3.40.50.1820">
    <property type="entry name" value="alpha/beta hydrolase"/>
    <property type="match status" value="1"/>
</dbReference>
<evidence type="ECO:0000256" key="2">
    <source>
        <dbReference type="ARBA" id="ARBA00004496"/>
    </source>
</evidence>
<evidence type="ECO:0000256" key="8">
    <source>
        <dbReference type="ARBA" id="ARBA00022670"/>
    </source>
</evidence>
<sequence>MSRLLHALVLASCFAALVAAPGARAAGPAAPPQDEGPNAEAKRIIGDLQRIVTPNGVQELRRVRLGGIDQWISVRGTDRDNPILLYLHGGPAAPVMPAAWAFQRPWEDYFTVVQWDQRAAGKTYLENDPEAVAPTIRIQRYVDDAIELIAHLRETYGKEKVFVLGHSWGTIVGMRTLVEKPEWLHAYIGVGQIIQPDLGETVGYEHVLARARAEGNEEAVTELEALAPYPGGDVRGGRIDRQRKWLLHYGGHSAYRDNSDYFFASQRLSPDYSEADRRAIGQGSRLTLDRILGQWNVIDFREVRKVEAPVVMFMGRHDYATPSQPVAEWLERVEAPARHAVWFEHSAHLTPLEEPGRTLVALVNEVLPLAKDENRGRGAPSGRDRRAGKIGETAP</sequence>
<evidence type="ECO:0000256" key="10">
    <source>
        <dbReference type="ARBA" id="ARBA00029605"/>
    </source>
</evidence>
<evidence type="ECO:0000256" key="3">
    <source>
        <dbReference type="ARBA" id="ARBA00010088"/>
    </source>
</evidence>
<gene>
    <name evidence="14" type="ORF">H0E84_06170</name>
</gene>
<dbReference type="GO" id="GO:0005737">
    <property type="term" value="C:cytoplasm"/>
    <property type="evidence" value="ECO:0007669"/>
    <property type="project" value="UniProtKB-SubCell"/>
</dbReference>
<feature type="domain" description="AB hydrolase-1" evidence="13">
    <location>
        <begin position="84"/>
        <end position="360"/>
    </location>
</feature>
<dbReference type="GO" id="GO:0006508">
    <property type="term" value="P:proteolysis"/>
    <property type="evidence" value="ECO:0007669"/>
    <property type="project" value="UniProtKB-KW"/>
</dbReference>
<evidence type="ECO:0000256" key="5">
    <source>
        <dbReference type="ARBA" id="ARBA00021843"/>
    </source>
</evidence>
<dbReference type="InterPro" id="IPR005944">
    <property type="entry name" value="Pro_iminopeptidase"/>
</dbReference>
<evidence type="ECO:0000256" key="9">
    <source>
        <dbReference type="ARBA" id="ARBA00022801"/>
    </source>
</evidence>
<dbReference type="PANTHER" id="PTHR43722">
    <property type="entry name" value="PROLINE IMINOPEPTIDASE"/>
    <property type="match status" value="1"/>
</dbReference>
<dbReference type="InterPro" id="IPR000073">
    <property type="entry name" value="AB_hydrolase_1"/>
</dbReference>
<comment type="similarity">
    <text evidence="3">Belongs to the peptidase S33 family.</text>
</comment>
<organism evidence="14 15">
    <name type="scientific">Luteimonas salinisoli</name>
    <dbReference type="NCBI Taxonomy" id="2752307"/>
    <lineage>
        <taxon>Bacteria</taxon>
        <taxon>Pseudomonadati</taxon>
        <taxon>Pseudomonadota</taxon>
        <taxon>Gammaproteobacteria</taxon>
        <taxon>Lysobacterales</taxon>
        <taxon>Lysobacteraceae</taxon>
        <taxon>Luteimonas</taxon>
    </lineage>
</organism>
<keyword evidence="12" id="KW-0732">Signal</keyword>
<dbReference type="Pfam" id="PF12697">
    <property type="entry name" value="Abhydrolase_6"/>
    <property type="match status" value="1"/>
</dbReference>
<dbReference type="InterPro" id="IPR002410">
    <property type="entry name" value="Peptidase_S33"/>
</dbReference>
<keyword evidence="8" id="KW-0645">Protease</keyword>
<comment type="subcellular location">
    <subcellularLocation>
        <location evidence="2">Cytoplasm</location>
    </subcellularLocation>
</comment>
<evidence type="ECO:0000256" key="11">
    <source>
        <dbReference type="SAM" id="MobiDB-lite"/>
    </source>
</evidence>
<feature type="chain" id="PRO_5032700842" description="Proline iminopeptidase" evidence="12">
    <location>
        <begin position="26"/>
        <end position="395"/>
    </location>
</feature>
<dbReference type="GO" id="GO:0004177">
    <property type="term" value="F:aminopeptidase activity"/>
    <property type="evidence" value="ECO:0007669"/>
    <property type="project" value="UniProtKB-KW"/>
</dbReference>
<dbReference type="InterPro" id="IPR029058">
    <property type="entry name" value="AB_hydrolase_fold"/>
</dbReference>
<dbReference type="Proteomes" id="UP000578091">
    <property type="component" value="Unassembled WGS sequence"/>
</dbReference>
<evidence type="ECO:0000256" key="4">
    <source>
        <dbReference type="ARBA" id="ARBA00012568"/>
    </source>
</evidence>
<keyword evidence="15" id="KW-1185">Reference proteome</keyword>
<dbReference type="EMBL" id="JACCKA010000044">
    <property type="protein sequence ID" value="NZA25965.1"/>
    <property type="molecule type" value="Genomic_DNA"/>
</dbReference>
<evidence type="ECO:0000259" key="13">
    <source>
        <dbReference type="Pfam" id="PF12697"/>
    </source>
</evidence>
<dbReference type="EC" id="3.4.11.5" evidence="4"/>
<evidence type="ECO:0000313" key="14">
    <source>
        <dbReference type="EMBL" id="NZA25965.1"/>
    </source>
</evidence>
<comment type="catalytic activity">
    <reaction evidence="1">
        <text>Release of N-terminal proline from a peptide.</text>
        <dbReference type="EC" id="3.4.11.5"/>
    </reaction>
</comment>
<keyword evidence="6" id="KW-0031">Aminopeptidase</keyword>
<evidence type="ECO:0000313" key="15">
    <source>
        <dbReference type="Proteomes" id="UP000578091"/>
    </source>
</evidence>
<name>A0A853JAU2_9GAMM</name>
<dbReference type="RefSeq" id="WP_180677762.1">
    <property type="nucleotide sequence ID" value="NZ_JACCKA010000044.1"/>
</dbReference>
<comment type="caution">
    <text evidence="14">The sequence shown here is derived from an EMBL/GenBank/DDBJ whole genome shotgun (WGS) entry which is preliminary data.</text>
</comment>
<feature type="region of interest" description="Disordered" evidence="11">
    <location>
        <begin position="372"/>
        <end position="395"/>
    </location>
</feature>
<feature type="signal peptide" evidence="12">
    <location>
        <begin position="1"/>
        <end position="25"/>
    </location>
</feature>
<dbReference type="SUPFAM" id="SSF53474">
    <property type="entry name" value="alpha/beta-Hydrolases"/>
    <property type="match status" value="1"/>
</dbReference>
<evidence type="ECO:0000256" key="7">
    <source>
        <dbReference type="ARBA" id="ARBA00022490"/>
    </source>
</evidence>
<proteinExistence type="inferred from homology"/>